<dbReference type="EMBL" id="UGBW01000003">
    <property type="protein sequence ID" value="STH83475.1"/>
    <property type="molecule type" value="Genomic_DNA"/>
</dbReference>
<protein>
    <recommendedName>
        <fullName evidence="1">RNA-directed DNA polymerase</fullName>
        <ecNumber evidence="1">2.7.7.49</ecNumber>
    </recommendedName>
</protein>
<proteinExistence type="inferred from homology"/>
<evidence type="ECO:0000313" key="12">
    <source>
        <dbReference type="Proteomes" id="UP000255093"/>
    </source>
</evidence>
<dbReference type="GO" id="GO:0046872">
    <property type="term" value="F:metal ion binding"/>
    <property type="evidence" value="ECO:0007669"/>
    <property type="project" value="UniProtKB-KW"/>
</dbReference>
<keyword evidence="3" id="KW-0548">Nucleotidyltransferase</keyword>
<evidence type="ECO:0000256" key="5">
    <source>
        <dbReference type="ARBA" id="ARBA00022842"/>
    </source>
</evidence>
<dbReference type="Proteomes" id="UP000255093">
    <property type="component" value="Unassembled WGS sequence"/>
</dbReference>
<comment type="similarity">
    <text evidence="8">Belongs to the bacterial reverse transcriptase family.</text>
</comment>
<dbReference type="PRINTS" id="PR00866">
    <property type="entry name" value="RNADNAPOLMS"/>
</dbReference>
<evidence type="ECO:0000256" key="6">
    <source>
        <dbReference type="ARBA" id="ARBA00022918"/>
    </source>
</evidence>
<dbReference type="EC" id="2.7.7.49" evidence="1"/>
<dbReference type="GO" id="GO:0003964">
    <property type="term" value="F:RNA-directed DNA polymerase activity"/>
    <property type="evidence" value="ECO:0007669"/>
    <property type="project" value="UniProtKB-KW"/>
</dbReference>
<dbReference type="PROSITE" id="PS50878">
    <property type="entry name" value="RT_POL"/>
    <property type="match status" value="1"/>
</dbReference>
<dbReference type="RefSeq" id="WP_235637144.1">
    <property type="nucleotide sequence ID" value="NZ_CAJGEV010000001.1"/>
</dbReference>
<evidence type="ECO:0000256" key="4">
    <source>
        <dbReference type="ARBA" id="ARBA00022723"/>
    </source>
</evidence>
<dbReference type="Pfam" id="PF00078">
    <property type="entry name" value="RVT_1"/>
    <property type="match status" value="1"/>
</dbReference>
<name>A0A376PXU8_ECOLX</name>
<dbReference type="SUPFAM" id="SSF56672">
    <property type="entry name" value="DNA/RNA polymerases"/>
    <property type="match status" value="1"/>
</dbReference>
<dbReference type="PANTHER" id="PTHR34047:SF7">
    <property type="entry name" value="RNA-DIRECTED DNA POLYMERASE"/>
    <property type="match status" value="1"/>
</dbReference>
<dbReference type="CDD" id="cd03487">
    <property type="entry name" value="RT_Bac_retron_II"/>
    <property type="match status" value="1"/>
</dbReference>
<evidence type="ECO:0000256" key="9">
    <source>
        <dbReference type="ARBA" id="ARBA00048173"/>
    </source>
</evidence>
<evidence type="ECO:0000256" key="2">
    <source>
        <dbReference type="ARBA" id="ARBA00022679"/>
    </source>
</evidence>
<evidence type="ECO:0000256" key="1">
    <source>
        <dbReference type="ARBA" id="ARBA00012493"/>
    </source>
</evidence>
<dbReference type="InterPro" id="IPR051083">
    <property type="entry name" value="GrpII_Intron_Splice-Mob/Def"/>
</dbReference>
<dbReference type="AlphaFoldDB" id="A0A376PXU8"/>
<comment type="catalytic activity">
    <reaction evidence="9">
        <text>DNA(n) + a 2'-deoxyribonucleoside 5'-triphosphate = DNA(n+1) + diphosphate</text>
        <dbReference type="Rhea" id="RHEA:22508"/>
        <dbReference type="Rhea" id="RHEA-COMP:17339"/>
        <dbReference type="Rhea" id="RHEA-COMP:17340"/>
        <dbReference type="ChEBI" id="CHEBI:33019"/>
        <dbReference type="ChEBI" id="CHEBI:61560"/>
        <dbReference type="ChEBI" id="CHEBI:173112"/>
        <dbReference type="EC" id="2.7.7.49"/>
    </reaction>
</comment>
<dbReference type="NCBIfam" id="NF038237">
    <property type="entry name" value="retron_Ec67_fus"/>
    <property type="match status" value="1"/>
</dbReference>
<evidence type="ECO:0000313" key="11">
    <source>
        <dbReference type="EMBL" id="STH83475.1"/>
    </source>
</evidence>
<gene>
    <name evidence="11" type="ORF">NCTC8621_03503</name>
</gene>
<dbReference type="GO" id="GO:0003723">
    <property type="term" value="F:RNA binding"/>
    <property type="evidence" value="ECO:0007669"/>
    <property type="project" value="InterPro"/>
</dbReference>
<dbReference type="InterPro" id="IPR000477">
    <property type="entry name" value="RT_dom"/>
</dbReference>
<reference evidence="11 12" key="1">
    <citation type="submission" date="2018-06" db="EMBL/GenBank/DDBJ databases">
        <authorList>
            <consortium name="Pathogen Informatics"/>
            <person name="Doyle S."/>
        </authorList>
    </citation>
    <scope>NUCLEOTIDE SEQUENCE [LARGE SCALE GENOMIC DNA]</scope>
    <source>
        <strain evidence="11 12">NCTC8621</strain>
    </source>
</reference>
<keyword evidence="2" id="KW-0808">Transferase</keyword>
<dbReference type="InterPro" id="IPR043502">
    <property type="entry name" value="DNA/RNA_pol_sf"/>
</dbReference>
<dbReference type="PANTHER" id="PTHR34047">
    <property type="entry name" value="NUCLEAR INTRON MATURASE 1, MITOCHONDRIAL-RELATED"/>
    <property type="match status" value="1"/>
</dbReference>
<keyword evidence="5" id="KW-0460">Magnesium</keyword>
<dbReference type="InterPro" id="IPR053543">
    <property type="entry name" value="Bacterial_RT"/>
</dbReference>
<dbReference type="GO" id="GO:0051607">
    <property type="term" value="P:defense response to virus"/>
    <property type="evidence" value="ECO:0007669"/>
    <property type="project" value="UniProtKB-KW"/>
</dbReference>
<dbReference type="InterPro" id="IPR000123">
    <property type="entry name" value="Reverse_transcriptase_msDNA"/>
</dbReference>
<evidence type="ECO:0000256" key="3">
    <source>
        <dbReference type="ARBA" id="ARBA00022695"/>
    </source>
</evidence>
<sequence>MAGGIASLKSLIQSYTAGVLCEGVPACVSPWPFFLWDEEEMTKTSKLDALRAATSREDLAKILDVKLVFLTNVLYRIGSDNQYTQFTIPKKGKGVRTISAPTDRLKDIQRRICDLLSDCRDEIFAIRKISNNYSFGFERGKSIILNAYKHRGKQIILNIDLKDFFESFNFGRVRGYFLSNQDFLLNPVVATTLAKAACYNGTLPQGSPCSPIISNLICNIMDMRLAKLAKKYGCTYSRYADDITISTNKNTFPLEMATVQPEGVVLGKVLVKEIENSGFEINDSKTRLTYKTSRQEVTGLTVNRIVNIDRCYYKKTRALAHALYRTGEYKVPDENGVLVSGGLDKLEGMFGFIDQVDKFNNIKKKLNKQPDRYVLTNATLYGFKLKLNAREKAYSKFIYYKFFHGNTCPTIITEGKTDRIYLKAALHSLETSYPELFREKTDSKKKEINLNIFKSNEKTKYFLDLSGGTADLKKFVERYKNNYASYYGSVPKQPVIMVLDNDTGPSDLLNFLRNKVKSCPDDVTEMRKMKYIHVFYNLYIVLTPLSPSGEQTSMEDLFPKDILDIKIDGKKFNKNNDGDSKTEYGKHIFSMRVVRDKKRKIDFKAFCCIFDAIKDIKEHYKLMLNS</sequence>
<accession>A0A376PXU8</accession>
<feature type="domain" description="Reverse transcriptase" evidence="10">
    <location>
        <begin position="69"/>
        <end position="302"/>
    </location>
</feature>
<keyword evidence="6 11" id="KW-0695">RNA-directed DNA polymerase</keyword>
<organism evidence="11 12">
    <name type="scientific">Escherichia coli</name>
    <dbReference type="NCBI Taxonomy" id="562"/>
    <lineage>
        <taxon>Bacteria</taxon>
        <taxon>Pseudomonadati</taxon>
        <taxon>Pseudomonadota</taxon>
        <taxon>Gammaproteobacteria</taxon>
        <taxon>Enterobacterales</taxon>
        <taxon>Enterobacteriaceae</taxon>
        <taxon>Escherichia</taxon>
    </lineage>
</organism>
<keyword evidence="7" id="KW-0051">Antiviral defense</keyword>
<evidence type="ECO:0000256" key="7">
    <source>
        <dbReference type="ARBA" id="ARBA00023118"/>
    </source>
</evidence>
<evidence type="ECO:0000259" key="10">
    <source>
        <dbReference type="PROSITE" id="PS50878"/>
    </source>
</evidence>
<evidence type="ECO:0000256" key="8">
    <source>
        <dbReference type="ARBA" id="ARBA00034120"/>
    </source>
</evidence>
<keyword evidence="4" id="KW-0479">Metal-binding</keyword>